<evidence type="ECO:0000256" key="1">
    <source>
        <dbReference type="SAM" id="Phobius"/>
    </source>
</evidence>
<dbReference type="Proteomes" id="UP000095287">
    <property type="component" value="Unplaced"/>
</dbReference>
<dbReference type="AlphaFoldDB" id="A0A1I7Z4U9"/>
<accession>A0A1I7Z4U9</accession>
<feature type="transmembrane region" description="Helical" evidence="1">
    <location>
        <begin position="139"/>
        <end position="163"/>
    </location>
</feature>
<keyword evidence="1" id="KW-0812">Transmembrane</keyword>
<sequence>MSTFLISHQPFSTEWSTGQMTPTSRLLLIPPKAIRGSRIPSPITSVNAYKSLSSSATYNEPAKSKGGVIARYEGFLERRYPRIYKVHRAVTNGSRMCFSDMKRCYCIKRDLRNGKRAVSDLSTEELVSFIQTNEEFSKLICIMVVAVLPVAFYVIAFAIEFWASTLRTAARRHYKPIVGNLKDCGGSLVVPMPLEDLGSAKIPSIEEFPISHISTLRTAARRHYKPIVANLKDCGDSLLVPMPLEDLGSVKIPSIEEFPISHIVRLCLVHRCSLLSGAKGLVGRAEVLRELDSRLRGQMHLVDEMEENELLMHLFIRRLQYEGKTKQEMCQLLKCWLVSTKDIASDISLLVHAPILCQADRIDGVRTV</sequence>
<keyword evidence="1" id="KW-1133">Transmembrane helix</keyword>
<evidence type="ECO:0000313" key="3">
    <source>
        <dbReference type="WBParaSite" id="L893_g22860.t1"/>
    </source>
</evidence>
<proteinExistence type="predicted"/>
<dbReference type="WBParaSite" id="L893_g22860.t1">
    <property type="protein sequence ID" value="L893_g22860.t1"/>
    <property type="gene ID" value="L893_g22860"/>
</dbReference>
<protein>
    <submittedName>
        <fullName evidence="3">LETM1 domain-containing protein</fullName>
    </submittedName>
</protein>
<organism evidence="2 3">
    <name type="scientific">Steinernema glaseri</name>
    <dbReference type="NCBI Taxonomy" id="37863"/>
    <lineage>
        <taxon>Eukaryota</taxon>
        <taxon>Metazoa</taxon>
        <taxon>Ecdysozoa</taxon>
        <taxon>Nematoda</taxon>
        <taxon>Chromadorea</taxon>
        <taxon>Rhabditida</taxon>
        <taxon>Tylenchina</taxon>
        <taxon>Panagrolaimomorpha</taxon>
        <taxon>Strongyloidoidea</taxon>
        <taxon>Steinernematidae</taxon>
        <taxon>Steinernema</taxon>
    </lineage>
</organism>
<name>A0A1I7Z4U9_9BILA</name>
<keyword evidence="1" id="KW-0472">Membrane</keyword>
<evidence type="ECO:0000313" key="2">
    <source>
        <dbReference type="Proteomes" id="UP000095287"/>
    </source>
</evidence>
<keyword evidence="2" id="KW-1185">Reference proteome</keyword>
<reference evidence="3" key="1">
    <citation type="submission" date="2016-11" db="UniProtKB">
        <authorList>
            <consortium name="WormBaseParasite"/>
        </authorList>
    </citation>
    <scope>IDENTIFICATION</scope>
</reference>